<comment type="caution">
    <text evidence="2">The sequence shown here is derived from an EMBL/GenBank/DDBJ whole genome shotgun (WGS) entry which is preliminary data.</text>
</comment>
<sequence length="157" mass="17936">MIEISSNELNDDDDDDESDIEDDLSENDDDDDENNSDGTSDDEHNDHKQDQTQLNHHGTFPFTRLKYVVFDGYGDDLMVPLLRKLMNKHEIEYICLNCYLCTEILQTLVSEFPNLKTLEVSNVFGLANINMTNKSVTSFIVNDENDSGVSLDYDDLL</sequence>
<feature type="region of interest" description="Disordered" evidence="1">
    <location>
        <begin position="1"/>
        <end position="55"/>
    </location>
</feature>
<dbReference type="GeneID" id="68108965"/>
<accession>A0A6A5BYJ5</accession>
<dbReference type="VEuPathDB" id="AmoebaDB:FDP41_001747"/>
<dbReference type="Proteomes" id="UP000444721">
    <property type="component" value="Unassembled WGS sequence"/>
</dbReference>
<feature type="compositionally biased region" description="Acidic residues" evidence="1">
    <location>
        <begin position="9"/>
        <end position="35"/>
    </location>
</feature>
<reference evidence="2 3" key="1">
    <citation type="journal article" date="2019" name="Sci. Rep.">
        <title>Nanopore sequencing improves the draft genome of the human pathogenic amoeba Naegleria fowleri.</title>
        <authorList>
            <person name="Liechti N."/>
            <person name="Schurch N."/>
            <person name="Bruggmann R."/>
            <person name="Wittwer M."/>
        </authorList>
    </citation>
    <scope>NUCLEOTIDE SEQUENCE [LARGE SCALE GENOMIC DNA]</scope>
    <source>
        <strain evidence="2 3">ATCC 30894</strain>
    </source>
</reference>
<dbReference type="RefSeq" id="XP_044564117.1">
    <property type="nucleotide sequence ID" value="XM_044704865.1"/>
</dbReference>
<dbReference type="VEuPathDB" id="AmoebaDB:NfTy_055090"/>
<dbReference type="AlphaFoldDB" id="A0A6A5BYJ5"/>
<dbReference type="EMBL" id="VFQX01000027">
    <property type="protein sequence ID" value="KAF0979404.1"/>
    <property type="molecule type" value="Genomic_DNA"/>
</dbReference>
<dbReference type="VEuPathDB" id="AmoebaDB:NF0035750"/>
<evidence type="ECO:0000313" key="2">
    <source>
        <dbReference type="EMBL" id="KAF0979404.1"/>
    </source>
</evidence>
<evidence type="ECO:0000256" key="1">
    <source>
        <dbReference type="SAM" id="MobiDB-lite"/>
    </source>
</evidence>
<evidence type="ECO:0000313" key="3">
    <source>
        <dbReference type="Proteomes" id="UP000444721"/>
    </source>
</evidence>
<feature type="compositionally biased region" description="Basic and acidic residues" evidence="1">
    <location>
        <begin position="41"/>
        <end position="50"/>
    </location>
</feature>
<name>A0A6A5BYJ5_NAEFO</name>
<gene>
    <name evidence="2" type="ORF">FDP41_001747</name>
</gene>
<proteinExistence type="predicted"/>
<organism evidence="2 3">
    <name type="scientific">Naegleria fowleri</name>
    <name type="common">Brain eating amoeba</name>
    <dbReference type="NCBI Taxonomy" id="5763"/>
    <lineage>
        <taxon>Eukaryota</taxon>
        <taxon>Discoba</taxon>
        <taxon>Heterolobosea</taxon>
        <taxon>Tetramitia</taxon>
        <taxon>Eutetramitia</taxon>
        <taxon>Vahlkampfiidae</taxon>
        <taxon>Naegleria</taxon>
    </lineage>
</organism>
<keyword evidence="3" id="KW-1185">Reference proteome</keyword>
<protein>
    <submittedName>
        <fullName evidence="2">Uncharacterized protein</fullName>
    </submittedName>
</protein>